<dbReference type="InterPro" id="IPR023346">
    <property type="entry name" value="Lysozyme-like_dom_sf"/>
</dbReference>
<dbReference type="Pfam" id="PF00182">
    <property type="entry name" value="Glyco_hydro_19"/>
    <property type="match status" value="4"/>
</dbReference>
<feature type="disulfide bond" evidence="4">
    <location>
        <begin position="29"/>
        <end position="41"/>
    </location>
</feature>
<feature type="domain" description="Chitin-binding type-1" evidence="6">
    <location>
        <begin position="24"/>
        <end position="59"/>
    </location>
</feature>
<feature type="signal peptide" evidence="5">
    <location>
        <begin position="1"/>
        <end position="24"/>
    </location>
</feature>
<keyword evidence="8" id="KW-1185">Reference proteome</keyword>
<feature type="disulfide bond" evidence="4">
    <location>
        <begin position="512"/>
        <end position="524"/>
    </location>
</feature>
<comment type="caution">
    <text evidence="7">The sequence shown here is derived from an EMBL/GenBank/DDBJ whole genome shotgun (WGS) entry which is preliminary data.</text>
</comment>
<name>A0ABQ8DUV9_BRANA</name>
<evidence type="ECO:0000256" key="1">
    <source>
        <dbReference type="ARBA" id="ARBA00009373"/>
    </source>
</evidence>
<dbReference type="PANTHER" id="PTHR22595:SF194">
    <property type="entry name" value="CHITINASE FAMILY PROTEIN"/>
    <property type="match status" value="1"/>
</dbReference>
<dbReference type="PROSITE" id="PS00773">
    <property type="entry name" value="CHITINASE_19_1"/>
    <property type="match status" value="2"/>
</dbReference>
<keyword evidence="5" id="KW-0732">Signal</keyword>
<keyword evidence="2 4" id="KW-0147">Chitin-binding</keyword>
<evidence type="ECO:0000256" key="2">
    <source>
        <dbReference type="ARBA" id="ARBA00022669"/>
    </source>
</evidence>
<accession>A0ABQ8DUV9</accession>
<proteinExistence type="inferred from homology"/>
<dbReference type="InterPro" id="IPR000726">
    <property type="entry name" value="Glyco_hydro_19_cat"/>
</dbReference>
<dbReference type="SMART" id="SM00270">
    <property type="entry name" value="ChtBD1"/>
    <property type="match status" value="2"/>
</dbReference>
<dbReference type="EMBL" id="JAGKQM010000003">
    <property type="protein sequence ID" value="KAH0933089.1"/>
    <property type="molecule type" value="Genomic_DNA"/>
</dbReference>
<dbReference type="Gene3D" id="1.10.530.10">
    <property type="match status" value="3"/>
</dbReference>
<evidence type="ECO:0000259" key="6">
    <source>
        <dbReference type="PROSITE" id="PS50941"/>
    </source>
</evidence>
<keyword evidence="3 4" id="KW-1015">Disulfide bond</keyword>
<comment type="similarity">
    <text evidence="1">Belongs to the glycosyl hydrolase 19 family. Chitinase class I subfamily.</text>
</comment>
<feature type="disulfide bond" evidence="4">
    <location>
        <begin position="34"/>
        <end position="48"/>
    </location>
</feature>
<dbReference type="InterPro" id="IPR018371">
    <property type="entry name" value="Chitin-binding_1_CS"/>
</dbReference>
<dbReference type="InterPro" id="IPR001002">
    <property type="entry name" value="Chitin-bd_1"/>
</dbReference>
<protein>
    <recommendedName>
        <fullName evidence="6">Chitin-binding type-1 domain-containing protein</fullName>
    </recommendedName>
</protein>
<feature type="domain" description="Chitin-binding type-1" evidence="6">
    <location>
        <begin position="507"/>
        <end position="542"/>
    </location>
</feature>
<dbReference type="Gene3D" id="3.30.20.10">
    <property type="entry name" value="Endochitinase, domain 2"/>
    <property type="match status" value="2"/>
</dbReference>
<comment type="caution">
    <text evidence="4">Lacks conserved residue(s) required for the propagation of feature annotation.</text>
</comment>
<gene>
    <name evidence="7" type="ORF">HID58_010206</name>
</gene>
<dbReference type="PROSITE" id="PS00026">
    <property type="entry name" value="CHIT_BIND_I_1"/>
    <property type="match status" value="2"/>
</dbReference>
<dbReference type="PANTHER" id="PTHR22595">
    <property type="entry name" value="CHITINASE-RELATED"/>
    <property type="match status" value="1"/>
</dbReference>
<dbReference type="CDD" id="cd00035">
    <property type="entry name" value="ChtBD1"/>
    <property type="match status" value="2"/>
</dbReference>
<sequence length="735" mass="79040">MALTKLSLVLFLCFLGLYSETVKSQNCGCAPNLCCSQFGYCGSTDAYCGTGCRSGPCRSPGGTPSPPGGGSVGSIVTQAFFNGIINQAGGGCAGKNFYTRDSFINAANTFPNFANSVTRREIATMFAHFTHETGHFCYIEEINGASRDYCDENNRQYPCAPGKGYFGRGPIQLSWNYNYGACGQSLNLNLLGQPELVSSNPTVAFRTGLWFWMNSVRPVLNQGFGATIRAINGMECNGGNSGAVNARIRYYRDYCGQLGVDPAAHCSPTCRSGPCRGSGTSSGADAVGNIVTQGFFDGIINQAGNGCAGKRFYTRDSFINATTTFPSFANSITKREIATMFAHFTYQTGHFCYIEEINGASRSFCDQSNRQYPCAPGKSYHGRGPLLLSWNYNYGPCGQSLGLDLLLQPELVSSNPVVAFRAAMWFWMKSVRPVLNQGFGATIRAISSLECNGRNLGAVNARISPKHIQTTSKTMANNAKSTTKKHPLVLLTTLSVLILTVSKPVTSQNCGCASDFCCSKWGYCGQTEDYCGDGCREGPCQGGGGGNNGGGGGDAVSLEETVTPEFFNSIISQARDGCAGKGFYSHNAFIAAANSYPSFVMCYIEEIDGPAKAEDYCDKENTDFPCAPGKGYYGRGPIQLSWNYNYGQCGRDLNENILASPEKVAQDPALAFKTAFWFWTTNVKGKFNQGFGATIRAINGMECSGRNPATVEKRIGYFRDYCGKLGVEPGDNLSC</sequence>
<evidence type="ECO:0000256" key="3">
    <source>
        <dbReference type="ARBA" id="ARBA00023157"/>
    </source>
</evidence>
<dbReference type="InterPro" id="IPR036861">
    <property type="entry name" value="Endochitinase-like_sf"/>
</dbReference>
<feature type="disulfide bond" evidence="4">
    <location>
        <begin position="517"/>
        <end position="531"/>
    </location>
</feature>
<dbReference type="SUPFAM" id="SSF53955">
    <property type="entry name" value="Lysozyme-like"/>
    <property type="match status" value="3"/>
</dbReference>
<dbReference type="Pfam" id="PF00187">
    <property type="entry name" value="Chitin_bind_1"/>
    <property type="match status" value="2"/>
</dbReference>
<feature type="chain" id="PRO_5047362014" description="Chitin-binding type-1 domain-containing protein" evidence="5">
    <location>
        <begin position="25"/>
        <end position="735"/>
    </location>
</feature>
<evidence type="ECO:0000256" key="5">
    <source>
        <dbReference type="SAM" id="SignalP"/>
    </source>
</evidence>
<dbReference type="PROSITE" id="PS00774">
    <property type="entry name" value="CHITINASE_19_2"/>
    <property type="match status" value="2"/>
</dbReference>
<dbReference type="Proteomes" id="UP000824890">
    <property type="component" value="Unassembled WGS sequence"/>
</dbReference>
<evidence type="ECO:0000256" key="4">
    <source>
        <dbReference type="PROSITE-ProRule" id="PRU00261"/>
    </source>
</evidence>
<dbReference type="CDD" id="cd00325">
    <property type="entry name" value="chitinase_GH19"/>
    <property type="match status" value="3"/>
</dbReference>
<dbReference type="PROSITE" id="PS50941">
    <property type="entry name" value="CHIT_BIND_I_2"/>
    <property type="match status" value="2"/>
</dbReference>
<evidence type="ECO:0000313" key="7">
    <source>
        <dbReference type="EMBL" id="KAH0933089.1"/>
    </source>
</evidence>
<dbReference type="SUPFAM" id="SSF57016">
    <property type="entry name" value="Plant lectins/antimicrobial peptides"/>
    <property type="match status" value="2"/>
</dbReference>
<evidence type="ECO:0000313" key="8">
    <source>
        <dbReference type="Proteomes" id="UP000824890"/>
    </source>
</evidence>
<reference evidence="7 8" key="1">
    <citation type="submission" date="2021-05" db="EMBL/GenBank/DDBJ databases">
        <title>Genome Assembly of Synthetic Allotetraploid Brassica napus Reveals Homoeologous Exchanges between Subgenomes.</title>
        <authorList>
            <person name="Davis J.T."/>
        </authorList>
    </citation>
    <scope>NUCLEOTIDE SEQUENCE [LARGE SCALE GENOMIC DNA]</scope>
    <source>
        <strain evidence="8">cv. Da-Ae</strain>
        <tissue evidence="7">Seedling</tissue>
    </source>
</reference>
<dbReference type="Gene3D" id="3.30.60.10">
    <property type="entry name" value="Endochitinase-like"/>
    <property type="match status" value="2"/>
</dbReference>
<organism evidence="7 8">
    <name type="scientific">Brassica napus</name>
    <name type="common">Rape</name>
    <dbReference type="NCBI Taxonomy" id="3708"/>
    <lineage>
        <taxon>Eukaryota</taxon>
        <taxon>Viridiplantae</taxon>
        <taxon>Streptophyta</taxon>
        <taxon>Embryophyta</taxon>
        <taxon>Tracheophyta</taxon>
        <taxon>Spermatophyta</taxon>
        <taxon>Magnoliopsida</taxon>
        <taxon>eudicotyledons</taxon>
        <taxon>Gunneridae</taxon>
        <taxon>Pentapetalae</taxon>
        <taxon>rosids</taxon>
        <taxon>malvids</taxon>
        <taxon>Brassicales</taxon>
        <taxon>Brassicaceae</taxon>
        <taxon>Brassiceae</taxon>
        <taxon>Brassica</taxon>
    </lineage>
</organism>